<reference evidence="4" key="1">
    <citation type="journal article" date="2021" name="New Phytol.">
        <title>Evolutionary innovations through gain and loss of genes in the ectomycorrhizal Boletales.</title>
        <authorList>
            <person name="Wu G."/>
            <person name="Miyauchi S."/>
            <person name="Morin E."/>
            <person name="Kuo A."/>
            <person name="Drula E."/>
            <person name="Varga T."/>
            <person name="Kohler A."/>
            <person name="Feng B."/>
            <person name="Cao Y."/>
            <person name="Lipzen A."/>
            <person name="Daum C."/>
            <person name="Hundley H."/>
            <person name="Pangilinan J."/>
            <person name="Johnson J."/>
            <person name="Barry K."/>
            <person name="LaButti K."/>
            <person name="Ng V."/>
            <person name="Ahrendt S."/>
            <person name="Min B."/>
            <person name="Choi I.G."/>
            <person name="Park H."/>
            <person name="Plett J.M."/>
            <person name="Magnuson J."/>
            <person name="Spatafora J.W."/>
            <person name="Nagy L.G."/>
            <person name="Henrissat B."/>
            <person name="Grigoriev I.V."/>
            <person name="Yang Z.L."/>
            <person name="Xu J."/>
            <person name="Martin F.M."/>
        </authorList>
    </citation>
    <scope>NUCLEOTIDE SEQUENCE</scope>
    <source>
        <strain evidence="4">KKN 215</strain>
    </source>
</reference>
<comment type="caution">
    <text evidence="4">The sequence shown here is derived from an EMBL/GenBank/DDBJ whole genome shotgun (WGS) entry which is preliminary data.</text>
</comment>
<dbReference type="FunFam" id="2.60.120.200:FF:000179">
    <property type="entry name" value="Unplaced genomic scaffold supercont1.19, whole genome shotgun sequence"/>
    <property type="match status" value="1"/>
</dbReference>
<dbReference type="PANTHER" id="PTHR10963">
    <property type="entry name" value="GLYCOSYL HYDROLASE-RELATED"/>
    <property type="match status" value="1"/>
</dbReference>
<feature type="signal peptide" evidence="2">
    <location>
        <begin position="1"/>
        <end position="18"/>
    </location>
</feature>
<accession>A0A8K0ULZ2</accession>
<evidence type="ECO:0000259" key="3">
    <source>
        <dbReference type="PROSITE" id="PS51762"/>
    </source>
</evidence>
<dbReference type="EMBL" id="JAEVFJ010000021">
    <property type="protein sequence ID" value="KAH8097026.1"/>
    <property type="molecule type" value="Genomic_DNA"/>
</dbReference>
<evidence type="ECO:0000256" key="2">
    <source>
        <dbReference type="SAM" id="SignalP"/>
    </source>
</evidence>
<evidence type="ECO:0000256" key="1">
    <source>
        <dbReference type="SAM" id="MobiDB-lite"/>
    </source>
</evidence>
<keyword evidence="2" id="KW-0732">Signal</keyword>
<dbReference type="GO" id="GO:0004553">
    <property type="term" value="F:hydrolase activity, hydrolyzing O-glycosyl compounds"/>
    <property type="evidence" value="ECO:0007669"/>
    <property type="project" value="InterPro"/>
</dbReference>
<evidence type="ECO:0000313" key="4">
    <source>
        <dbReference type="EMBL" id="KAH8097026.1"/>
    </source>
</evidence>
<feature type="region of interest" description="Disordered" evidence="1">
    <location>
        <begin position="323"/>
        <end position="373"/>
    </location>
</feature>
<dbReference type="PROSITE" id="PS51762">
    <property type="entry name" value="GH16_2"/>
    <property type="match status" value="1"/>
</dbReference>
<dbReference type="Pfam" id="PF26113">
    <property type="entry name" value="GH16_XgeA"/>
    <property type="match status" value="1"/>
</dbReference>
<feature type="domain" description="GH16" evidence="3">
    <location>
        <begin position="23"/>
        <end position="280"/>
    </location>
</feature>
<dbReference type="InterPro" id="IPR000757">
    <property type="entry name" value="Beta-glucanase-like"/>
</dbReference>
<dbReference type="SUPFAM" id="SSF49899">
    <property type="entry name" value="Concanavalin A-like lectins/glucanases"/>
    <property type="match status" value="1"/>
</dbReference>
<dbReference type="AlphaFoldDB" id="A0A8K0ULZ2"/>
<dbReference type="Gene3D" id="2.60.120.200">
    <property type="match status" value="1"/>
</dbReference>
<evidence type="ECO:0000313" key="5">
    <source>
        <dbReference type="Proteomes" id="UP000813824"/>
    </source>
</evidence>
<feature type="compositionally biased region" description="Polar residues" evidence="1">
    <location>
        <begin position="339"/>
        <end position="351"/>
    </location>
</feature>
<organism evidence="4 5">
    <name type="scientific">Cristinia sonorae</name>
    <dbReference type="NCBI Taxonomy" id="1940300"/>
    <lineage>
        <taxon>Eukaryota</taxon>
        <taxon>Fungi</taxon>
        <taxon>Dikarya</taxon>
        <taxon>Basidiomycota</taxon>
        <taxon>Agaricomycotina</taxon>
        <taxon>Agaricomycetes</taxon>
        <taxon>Agaricomycetidae</taxon>
        <taxon>Agaricales</taxon>
        <taxon>Pleurotineae</taxon>
        <taxon>Stephanosporaceae</taxon>
        <taxon>Cristinia</taxon>
    </lineage>
</organism>
<dbReference type="Proteomes" id="UP000813824">
    <property type="component" value="Unassembled WGS sequence"/>
</dbReference>
<proteinExistence type="predicted"/>
<feature type="compositionally biased region" description="Pro residues" evidence="1">
    <location>
        <begin position="326"/>
        <end position="335"/>
    </location>
</feature>
<gene>
    <name evidence="4" type="ORF">BXZ70DRAFT_1009352</name>
</gene>
<dbReference type="OrthoDB" id="192832at2759"/>
<feature type="chain" id="PRO_5035450260" evidence="2">
    <location>
        <begin position="19"/>
        <end position="397"/>
    </location>
</feature>
<dbReference type="InterPro" id="IPR013320">
    <property type="entry name" value="ConA-like_dom_sf"/>
</dbReference>
<dbReference type="InterPro" id="IPR050546">
    <property type="entry name" value="Glycosyl_Hydrlase_16"/>
</dbReference>
<name>A0A8K0ULZ2_9AGAR</name>
<protein>
    <submittedName>
        <fullName evidence="4">Concanavalin A-like lectin/glucanase domain-containing protein</fullName>
    </submittedName>
</protein>
<keyword evidence="5" id="KW-1185">Reference proteome</keyword>
<sequence length="397" mass="43022">MSRYATLLLAMCIPLTLGFEVARDYSGQTFFDGWNFYGSWDNLTLGDVWWLNKTDAMSQRLAYINDAGRAIMKVDNTSVVPLNEKRNTVRIESQDFFDWGSLWVVDLAHIPFGCSVWPAFWSKGPLWPDDGEIDIIEGINLMSNNQMALHTTAGCLHPAPPVQKGRNQNEDCGTGTGCTVGETAPNSFGPGFAAAGGGVWATQFDVAGIFIWYWSRPDVPQNLVQSTSTSSLDISSWGPPTASYPAGPWCNITKFFSPQQLVFDITLCGDWAGVDSIYDSSCRSSGPTGKCYNDNVVGPGSPKYDNAYFEVNYVRVYNSGQATPTPALPSNPAPPGSAEQNGPTTTITSTKVLGPPSQPANLSPSDSTDKTSDAYMGRPTLPVYSIVAVLALLFYAF</sequence>
<dbReference type="PANTHER" id="PTHR10963:SF24">
    <property type="entry name" value="GLYCOSIDASE C21B10.07-RELATED"/>
    <property type="match status" value="1"/>
</dbReference>
<dbReference type="GO" id="GO:0009251">
    <property type="term" value="P:glucan catabolic process"/>
    <property type="evidence" value="ECO:0007669"/>
    <property type="project" value="TreeGrafter"/>
</dbReference>
<dbReference type="CDD" id="cd02181">
    <property type="entry name" value="GH16_fungal_Lam16A_glucanase"/>
    <property type="match status" value="1"/>
</dbReference>